<evidence type="ECO:0000259" key="6">
    <source>
        <dbReference type="Pfam" id="PF13693"/>
    </source>
</evidence>
<sequence length="121" mass="13731">MLLRRTDWHHADIIASLHKQRTTLAALSRSAGLSSSTLANALSRPWPKGEWIIANALKLHPAEIWPSRYYHPETDELLERKMRCKLPDNLGREKVPIKNIILPENSTGKSKNVDNADKKGM</sequence>
<dbReference type="InterPro" id="IPR010982">
    <property type="entry name" value="Lambda_DNA-bd_dom_sf"/>
</dbReference>
<dbReference type="SUPFAM" id="SSF47413">
    <property type="entry name" value="lambda repressor-like DNA-binding domains"/>
    <property type="match status" value="1"/>
</dbReference>
<evidence type="ECO:0000256" key="4">
    <source>
        <dbReference type="ARBA" id="ARBA00023163"/>
    </source>
</evidence>
<evidence type="ECO:0000256" key="5">
    <source>
        <dbReference type="SAM" id="MobiDB-lite"/>
    </source>
</evidence>
<organism evidence="7">
    <name type="scientific">Rouxiella sp. WC2420</name>
    <dbReference type="NCBI Taxonomy" id="3234145"/>
    <lineage>
        <taxon>Bacteria</taxon>
        <taxon>Pseudomonadati</taxon>
        <taxon>Pseudomonadota</taxon>
        <taxon>Gammaproteobacteria</taxon>
        <taxon>Enterobacterales</taxon>
        <taxon>Yersiniaceae</taxon>
        <taxon>Rouxiella</taxon>
    </lineage>
</organism>
<dbReference type="Pfam" id="PF13693">
    <property type="entry name" value="HTH_35"/>
    <property type="match status" value="1"/>
</dbReference>
<evidence type="ECO:0000256" key="3">
    <source>
        <dbReference type="ARBA" id="ARBA00023125"/>
    </source>
</evidence>
<feature type="region of interest" description="Disordered" evidence="5">
    <location>
        <begin position="102"/>
        <end position="121"/>
    </location>
</feature>
<evidence type="ECO:0000256" key="2">
    <source>
        <dbReference type="ARBA" id="ARBA00023015"/>
    </source>
</evidence>
<dbReference type="InterPro" id="IPR038722">
    <property type="entry name" value="Ner_HTH_dom"/>
</dbReference>
<evidence type="ECO:0000256" key="1">
    <source>
        <dbReference type="ARBA" id="ARBA00006157"/>
    </source>
</evidence>
<dbReference type="Gene3D" id="1.10.260.40">
    <property type="entry name" value="lambda repressor-like DNA-binding domains"/>
    <property type="match status" value="1"/>
</dbReference>
<comment type="similarity">
    <text evidence="1">Belongs to the ner transcriptional regulatory family.</text>
</comment>
<proteinExistence type="inferred from homology"/>
<keyword evidence="4" id="KW-0804">Transcription</keyword>
<dbReference type="EMBL" id="CP165628">
    <property type="protein sequence ID" value="XDU73058.1"/>
    <property type="molecule type" value="Genomic_DNA"/>
</dbReference>
<protein>
    <submittedName>
        <fullName evidence="7">Helix-turn-helix domain-containing protein</fullName>
    </submittedName>
</protein>
<evidence type="ECO:0000313" key="7">
    <source>
        <dbReference type="EMBL" id="XDU73058.1"/>
    </source>
</evidence>
<reference evidence="7" key="1">
    <citation type="submission" date="2024-07" db="EMBL/GenBank/DDBJ databases">
        <authorList>
            <person name="Biller S.J."/>
        </authorList>
    </citation>
    <scope>NUCLEOTIDE SEQUENCE</scope>
    <source>
        <strain evidence="7">WC2420</strain>
    </source>
</reference>
<dbReference type="AlphaFoldDB" id="A0AB39VUB6"/>
<feature type="domain" description="Ner winged helix-turn-helix DNA-binding" evidence="6">
    <location>
        <begin position="7"/>
        <end position="81"/>
    </location>
</feature>
<name>A0AB39VUB6_9GAMM</name>
<accession>A0AB39VUB6</accession>
<gene>
    <name evidence="7" type="ORF">AB3G37_02755</name>
</gene>
<keyword evidence="2" id="KW-0805">Transcription regulation</keyword>
<keyword evidence="3" id="KW-0238">DNA-binding</keyword>
<feature type="compositionally biased region" description="Basic and acidic residues" evidence="5">
    <location>
        <begin position="111"/>
        <end position="121"/>
    </location>
</feature>
<dbReference type="RefSeq" id="WP_369789635.1">
    <property type="nucleotide sequence ID" value="NZ_CP165628.1"/>
</dbReference>
<dbReference type="GO" id="GO:0003677">
    <property type="term" value="F:DNA binding"/>
    <property type="evidence" value="ECO:0007669"/>
    <property type="project" value="UniProtKB-KW"/>
</dbReference>